<evidence type="ECO:0000256" key="1">
    <source>
        <dbReference type="SAM" id="Phobius"/>
    </source>
</evidence>
<evidence type="ECO:0000313" key="2">
    <source>
        <dbReference type="EMBL" id="TQL32535.1"/>
    </source>
</evidence>
<sequence length="180" mass="19114">MTIKAWHIDKDWQETFVAALGKRGASPQAVNHALEVVDDALTASGSTAQEEFGDPEEYAGKVSIADDPEAARASQTKAVLLALLGLVGMFLALWGFTALTRDVDRLIGMPPVLPLVVGLVVVVGAAVADSLLGQRADIYRARVGAAEAPGVLAFVVNRLGPWIIVLLTLVGMLLIWIRYA</sequence>
<dbReference type="RefSeq" id="WP_170206765.1">
    <property type="nucleotide sequence ID" value="NZ_CAJTBP010000001.1"/>
</dbReference>
<dbReference type="Proteomes" id="UP000318336">
    <property type="component" value="Unassembled WGS sequence"/>
</dbReference>
<dbReference type="EMBL" id="VFOK01000001">
    <property type="protein sequence ID" value="TQL32535.1"/>
    <property type="molecule type" value="Genomic_DNA"/>
</dbReference>
<feature type="transmembrane region" description="Helical" evidence="1">
    <location>
        <begin position="159"/>
        <end position="179"/>
    </location>
</feature>
<proteinExistence type="predicted"/>
<keyword evidence="3" id="KW-1185">Reference proteome</keyword>
<feature type="transmembrane region" description="Helical" evidence="1">
    <location>
        <begin position="112"/>
        <end position="132"/>
    </location>
</feature>
<evidence type="ECO:0000313" key="3">
    <source>
        <dbReference type="Proteomes" id="UP000318336"/>
    </source>
</evidence>
<reference evidence="2 3" key="1">
    <citation type="submission" date="2019-06" db="EMBL/GenBank/DDBJ databases">
        <title>Sequencing the genomes of 1000 actinobacteria strains.</title>
        <authorList>
            <person name="Klenk H.-P."/>
        </authorList>
    </citation>
    <scope>NUCLEOTIDE SEQUENCE [LARGE SCALE GENOMIC DNA]</scope>
    <source>
        <strain evidence="2 3">DSM 24617</strain>
    </source>
</reference>
<protein>
    <submittedName>
        <fullName evidence="2">Uncharacterized protein</fullName>
    </submittedName>
</protein>
<accession>A0A542X9M5</accession>
<keyword evidence="1" id="KW-0472">Membrane</keyword>
<keyword evidence="1" id="KW-1133">Transmembrane helix</keyword>
<name>A0A542X9M5_9MICO</name>
<organism evidence="2 3">
    <name type="scientific">Barrientosiimonas humi</name>
    <dbReference type="NCBI Taxonomy" id="999931"/>
    <lineage>
        <taxon>Bacteria</taxon>
        <taxon>Bacillati</taxon>
        <taxon>Actinomycetota</taxon>
        <taxon>Actinomycetes</taxon>
        <taxon>Micrococcales</taxon>
        <taxon>Dermacoccaceae</taxon>
        <taxon>Barrientosiimonas</taxon>
    </lineage>
</organism>
<comment type="caution">
    <text evidence="2">The sequence shown here is derived from an EMBL/GenBank/DDBJ whole genome shotgun (WGS) entry which is preliminary data.</text>
</comment>
<keyword evidence="1" id="KW-0812">Transmembrane</keyword>
<feature type="transmembrane region" description="Helical" evidence="1">
    <location>
        <begin position="78"/>
        <end position="100"/>
    </location>
</feature>
<gene>
    <name evidence="2" type="ORF">FB554_0661</name>
</gene>
<dbReference type="AlphaFoldDB" id="A0A542X9M5"/>